<dbReference type="Gene3D" id="3.40.50.720">
    <property type="entry name" value="NAD(P)-binding Rossmann-like Domain"/>
    <property type="match status" value="1"/>
</dbReference>
<dbReference type="InterPro" id="IPR050721">
    <property type="entry name" value="Trk_Ktr_HKT_K-transport"/>
</dbReference>
<sequence length="354" mass="40081">MNYTKIFKNLGFAVAGLAIYLGLLSTLIHFEKQAESPSINTLSDAVWYSIVTMTTVGYGDMSPQTELGKIIGYIFIFASMGVLGFLIGRISSFINEIHENRRLGYNGTKFMNHVVIIGWDRFAQNVVDQLVASDIKVAVIMDQRAQLELISENYDREQVYFLLADHHNFELARKAHIEAASIVFVNLEDDTEKLVYLMNSQQFYYRDLKYGVVVNDDELIPAFEAAGADIVLSRDEFDAKLTASFIFEQEVGKYTEKMISGSKKEDDFEIQQYRVISQNRFRDKLYSEAFFDIKKQLDAVLIGLATTIEGERVVLSNPDDPNLRISEGDYLILIASGQVSKKLQRSFGVNEGSL</sequence>
<dbReference type="Gene3D" id="1.10.287.70">
    <property type="match status" value="1"/>
</dbReference>
<keyword evidence="4" id="KW-0813">Transport</keyword>
<dbReference type="PROSITE" id="PS51201">
    <property type="entry name" value="RCK_N"/>
    <property type="match status" value="1"/>
</dbReference>
<dbReference type="InterPro" id="IPR013099">
    <property type="entry name" value="K_chnl_dom"/>
</dbReference>
<name>A0A1H6U4G2_9GAMM</name>
<keyword evidence="4" id="KW-0407">Ion channel</keyword>
<dbReference type="RefSeq" id="WP_093311919.1">
    <property type="nucleotide sequence ID" value="NZ_FNYH01000014.1"/>
</dbReference>
<evidence type="ECO:0000313" key="5">
    <source>
        <dbReference type="Proteomes" id="UP000242999"/>
    </source>
</evidence>
<gene>
    <name evidence="4" type="ORF">SAMN05421831_11436</name>
</gene>
<dbReference type="PRINTS" id="PR00169">
    <property type="entry name" value="KCHANNEL"/>
</dbReference>
<dbReference type="SUPFAM" id="SSF81324">
    <property type="entry name" value="Voltage-gated potassium channels"/>
    <property type="match status" value="1"/>
</dbReference>
<dbReference type="Pfam" id="PF02254">
    <property type="entry name" value="TrkA_N"/>
    <property type="match status" value="1"/>
</dbReference>
<dbReference type="Proteomes" id="UP000242999">
    <property type="component" value="Unassembled WGS sequence"/>
</dbReference>
<dbReference type="Pfam" id="PF07885">
    <property type="entry name" value="Ion_trans_2"/>
    <property type="match status" value="1"/>
</dbReference>
<dbReference type="AlphaFoldDB" id="A0A1H6U4G2"/>
<reference evidence="5" key="1">
    <citation type="submission" date="2016-10" db="EMBL/GenBank/DDBJ databases">
        <authorList>
            <person name="Varghese N."/>
            <person name="Submissions S."/>
        </authorList>
    </citation>
    <scope>NUCLEOTIDE SEQUENCE [LARGE SCALE GENOMIC DNA]</scope>
    <source>
        <strain evidence="5">DSM 7165</strain>
    </source>
</reference>
<evidence type="ECO:0000313" key="4">
    <source>
        <dbReference type="EMBL" id="SEI87183.1"/>
    </source>
</evidence>
<accession>A0A1H6U4G2</accession>
<protein>
    <submittedName>
        <fullName evidence="4">Voltage-gated potassium channel</fullName>
    </submittedName>
</protein>
<feature type="domain" description="RCK N-terminal" evidence="3">
    <location>
        <begin position="111"/>
        <end position="232"/>
    </location>
</feature>
<keyword evidence="5" id="KW-1185">Reference proteome</keyword>
<dbReference type="PANTHER" id="PTHR43833">
    <property type="entry name" value="POTASSIUM CHANNEL PROTEIN 2-RELATED-RELATED"/>
    <property type="match status" value="1"/>
</dbReference>
<dbReference type="GO" id="GO:0034220">
    <property type="term" value="P:monoatomic ion transmembrane transport"/>
    <property type="evidence" value="ECO:0007669"/>
    <property type="project" value="UniProtKB-KW"/>
</dbReference>
<dbReference type="SUPFAM" id="SSF51735">
    <property type="entry name" value="NAD(P)-binding Rossmann-fold domains"/>
    <property type="match status" value="1"/>
</dbReference>
<dbReference type="GO" id="GO:0005886">
    <property type="term" value="C:plasma membrane"/>
    <property type="evidence" value="ECO:0007669"/>
    <property type="project" value="UniProtKB-SubCell"/>
</dbReference>
<keyword evidence="2" id="KW-0812">Transmembrane</keyword>
<feature type="transmembrane region" description="Helical" evidence="2">
    <location>
        <begin position="70"/>
        <end position="88"/>
    </location>
</feature>
<dbReference type="EMBL" id="FNYH01000014">
    <property type="protein sequence ID" value="SEI87183.1"/>
    <property type="molecule type" value="Genomic_DNA"/>
</dbReference>
<proteinExistence type="predicted"/>
<dbReference type="OrthoDB" id="9813518at2"/>
<dbReference type="GO" id="GO:0006813">
    <property type="term" value="P:potassium ion transport"/>
    <property type="evidence" value="ECO:0007669"/>
    <property type="project" value="InterPro"/>
</dbReference>
<organism evidence="4 5">
    <name type="scientific">Allopseudospirillum japonicum</name>
    <dbReference type="NCBI Taxonomy" id="64971"/>
    <lineage>
        <taxon>Bacteria</taxon>
        <taxon>Pseudomonadati</taxon>
        <taxon>Pseudomonadota</taxon>
        <taxon>Gammaproteobacteria</taxon>
        <taxon>Oceanospirillales</taxon>
        <taxon>Oceanospirillaceae</taxon>
        <taxon>Allopseudospirillum</taxon>
    </lineage>
</organism>
<comment type="subcellular location">
    <subcellularLocation>
        <location evidence="1">Cell membrane</location>
        <topology evidence="1">Multi-pass membrane protein</topology>
    </subcellularLocation>
</comment>
<evidence type="ECO:0000256" key="1">
    <source>
        <dbReference type="ARBA" id="ARBA00004651"/>
    </source>
</evidence>
<dbReference type="InterPro" id="IPR003148">
    <property type="entry name" value="RCK_N"/>
</dbReference>
<keyword evidence="2" id="KW-1133">Transmembrane helix</keyword>
<feature type="transmembrane region" description="Helical" evidence="2">
    <location>
        <begin position="12"/>
        <end position="30"/>
    </location>
</feature>
<dbReference type="PANTHER" id="PTHR43833:SF9">
    <property type="entry name" value="POTASSIUM CHANNEL PROTEIN YUGO-RELATED"/>
    <property type="match status" value="1"/>
</dbReference>
<keyword evidence="2" id="KW-0472">Membrane</keyword>
<evidence type="ECO:0000256" key="2">
    <source>
        <dbReference type="SAM" id="Phobius"/>
    </source>
</evidence>
<dbReference type="STRING" id="64971.SAMN05421831_11436"/>
<evidence type="ECO:0000259" key="3">
    <source>
        <dbReference type="PROSITE" id="PS51201"/>
    </source>
</evidence>
<dbReference type="InterPro" id="IPR036291">
    <property type="entry name" value="NAD(P)-bd_dom_sf"/>
</dbReference>
<keyword evidence="4" id="KW-0406">Ion transport</keyword>